<protein>
    <submittedName>
        <fullName evidence="1">EsaC protein analog (Listeria type 3)</fullName>
    </submittedName>
</protein>
<reference evidence="1 2" key="1">
    <citation type="submission" date="2018-06" db="EMBL/GenBank/DDBJ databases">
        <authorList>
            <consortium name="Pathogen Informatics"/>
            <person name="Doyle S."/>
        </authorList>
    </citation>
    <scope>NUCLEOTIDE SEQUENCE [LARGE SCALE GENOMIC DNA]</scope>
    <source>
        <strain evidence="1 2">NCTC12278</strain>
    </source>
</reference>
<dbReference type="OrthoDB" id="5124454at2"/>
<organism evidence="1 2">
    <name type="scientific">Streptococcus ferus</name>
    <dbReference type="NCBI Taxonomy" id="1345"/>
    <lineage>
        <taxon>Bacteria</taxon>
        <taxon>Bacillati</taxon>
        <taxon>Bacillota</taxon>
        <taxon>Bacilli</taxon>
        <taxon>Lactobacillales</taxon>
        <taxon>Streptococcaceae</taxon>
        <taxon>Streptococcus</taxon>
    </lineage>
</organism>
<dbReference type="Proteomes" id="UP000249495">
    <property type="component" value="Chromosome 1"/>
</dbReference>
<dbReference type="AlphaFoldDB" id="A0A2X3Y181"/>
<name>A0A2X3Y181_9STRE</name>
<dbReference type="KEGG" id="sfer:NCTC12278_01113"/>
<dbReference type="STRING" id="1123303.GCA_000372425_00637"/>
<sequence>MLSIGSIVQLHEGTQKLMILNRAPLLETDKGKIWYDYSACKFPVGLDVNNVFYFNEQNIVKVIFEGYYDESEKQFDELYQQMADVRGEKSS</sequence>
<dbReference type="EMBL" id="LS483343">
    <property type="protein sequence ID" value="SQF40542.1"/>
    <property type="molecule type" value="Genomic_DNA"/>
</dbReference>
<gene>
    <name evidence="1" type="ORF">NCTC12278_01113</name>
</gene>
<dbReference type="RefSeq" id="WP_018029966.1">
    <property type="nucleotide sequence ID" value="NZ_LS483343.1"/>
</dbReference>
<evidence type="ECO:0000313" key="2">
    <source>
        <dbReference type="Proteomes" id="UP000249495"/>
    </source>
</evidence>
<dbReference type="Pfam" id="PF13780">
    <property type="entry name" value="DUF4176"/>
    <property type="match status" value="1"/>
</dbReference>
<evidence type="ECO:0000313" key="1">
    <source>
        <dbReference type="EMBL" id="SQF40542.1"/>
    </source>
</evidence>
<proteinExistence type="predicted"/>
<keyword evidence="2" id="KW-1185">Reference proteome</keyword>
<accession>A0A2X3Y181</accession>
<dbReference type="InterPro" id="IPR025233">
    <property type="entry name" value="DUF4176"/>
</dbReference>